<dbReference type="InterPro" id="IPR050259">
    <property type="entry name" value="SDR"/>
</dbReference>
<dbReference type="InterPro" id="IPR036291">
    <property type="entry name" value="NAD(P)-bd_dom_sf"/>
</dbReference>
<name>A0ABV7R0R1_9RHOB</name>
<accession>A0ABV7R0R1</accession>
<protein>
    <submittedName>
        <fullName evidence="2">SDR family NAD(P)-dependent oxidoreductase</fullName>
        <ecNumber evidence="2">1.1.1.-</ecNumber>
    </submittedName>
</protein>
<dbReference type="Pfam" id="PF13561">
    <property type="entry name" value="adh_short_C2"/>
    <property type="match status" value="1"/>
</dbReference>
<dbReference type="SUPFAM" id="SSF51735">
    <property type="entry name" value="NAD(P)-binding Rossmann-fold domains"/>
    <property type="match status" value="1"/>
</dbReference>
<evidence type="ECO:0000256" key="1">
    <source>
        <dbReference type="ARBA" id="ARBA00006484"/>
    </source>
</evidence>
<dbReference type="InterPro" id="IPR002347">
    <property type="entry name" value="SDR_fam"/>
</dbReference>
<keyword evidence="2" id="KW-0560">Oxidoreductase</keyword>
<comment type="caution">
    <text evidence="2">The sequence shown here is derived from an EMBL/GenBank/DDBJ whole genome shotgun (WGS) entry which is preliminary data.</text>
</comment>
<dbReference type="PROSITE" id="PS00061">
    <property type="entry name" value="ADH_SHORT"/>
    <property type="match status" value="1"/>
</dbReference>
<dbReference type="Proteomes" id="UP001595721">
    <property type="component" value="Unassembled WGS sequence"/>
</dbReference>
<evidence type="ECO:0000313" key="3">
    <source>
        <dbReference type="Proteomes" id="UP001595721"/>
    </source>
</evidence>
<organism evidence="2 3">
    <name type="scientific">Paracoccus mangrovi</name>
    <dbReference type="NCBI Taxonomy" id="1715645"/>
    <lineage>
        <taxon>Bacteria</taxon>
        <taxon>Pseudomonadati</taxon>
        <taxon>Pseudomonadota</taxon>
        <taxon>Alphaproteobacteria</taxon>
        <taxon>Rhodobacterales</taxon>
        <taxon>Paracoccaceae</taxon>
        <taxon>Paracoccus</taxon>
    </lineage>
</organism>
<comment type="similarity">
    <text evidence="1">Belongs to the short-chain dehydrogenases/reductases (SDR) family.</text>
</comment>
<dbReference type="NCBIfam" id="NF005559">
    <property type="entry name" value="PRK07231.1"/>
    <property type="match status" value="1"/>
</dbReference>
<dbReference type="Gene3D" id="3.40.50.720">
    <property type="entry name" value="NAD(P)-binding Rossmann-like Domain"/>
    <property type="match status" value="1"/>
</dbReference>
<sequence>MNRIDLKGRRAVVTGGAQGIGLATARRFAASGADVIIWDINGDAARAAAEELGGTARQVELTDDADVAAASAEAGAVDILVNNAGITGGNAKLWEIDPATWRQVMQVNLTAPYVICRALVPGMIARGYGRIVNIASIAGKEGNPNASHYSASKAGLIALTKSLGKELAGTGVVVNCITPAAARTPIFDQMKQEHIDYMLSKIPLNRFLEPDEAAALIAWLASEDCAFSTGAVFDISGGRATY</sequence>
<evidence type="ECO:0000313" key="2">
    <source>
        <dbReference type="EMBL" id="MFC3526882.1"/>
    </source>
</evidence>
<dbReference type="PRINTS" id="PR00081">
    <property type="entry name" value="GDHRDH"/>
</dbReference>
<proteinExistence type="inferred from homology"/>
<dbReference type="EC" id="1.1.1.-" evidence="2"/>
<dbReference type="InterPro" id="IPR020904">
    <property type="entry name" value="Sc_DH/Rdtase_CS"/>
</dbReference>
<dbReference type="PRINTS" id="PR00080">
    <property type="entry name" value="SDRFAMILY"/>
</dbReference>
<keyword evidence="3" id="KW-1185">Reference proteome</keyword>
<dbReference type="PANTHER" id="PTHR42879">
    <property type="entry name" value="3-OXOACYL-(ACYL-CARRIER-PROTEIN) REDUCTASE"/>
    <property type="match status" value="1"/>
</dbReference>
<dbReference type="PANTHER" id="PTHR42879:SF2">
    <property type="entry name" value="3-OXOACYL-[ACYL-CARRIER-PROTEIN] REDUCTASE FABG"/>
    <property type="match status" value="1"/>
</dbReference>
<dbReference type="EMBL" id="JBHRXJ010000001">
    <property type="protein sequence ID" value="MFC3526882.1"/>
    <property type="molecule type" value="Genomic_DNA"/>
</dbReference>
<reference evidence="3" key="1">
    <citation type="journal article" date="2019" name="Int. J. Syst. Evol. Microbiol.">
        <title>The Global Catalogue of Microorganisms (GCM) 10K type strain sequencing project: providing services to taxonomists for standard genome sequencing and annotation.</title>
        <authorList>
            <consortium name="The Broad Institute Genomics Platform"/>
            <consortium name="The Broad Institute Genome Sequencing Center for Infectious Disease"/>
            <person name="Wu L."/>
            <person name="Ma J."/>
        </authorList>
    </citation>
    <scope>NUCLEOTIDE SEQUENCE [LARGE SCALE GENOMIC DNA]</scope>
    <source>
        <strain evidence="3">KCTC 42899</strain>
    </source>
</reference>
<gene>
    <name evidence="2" type="ORF">ACFOMH_01765</name>
</gene>
<dbReference type="RefSeq" id="WP_374424537.1">
    <property type="nucleotide sequence ID" value="NZ_JBHRXJ010000001.1"/>
</dbReference>
<dbReference type="GO" id="GO:0016491">
    <property type="term" value="F:oxidoreductase activity"/>
    <property type="evidence" value="ECO:0007669"/>
    <property type="project" value="UniProtKB-KW"/>
</dbReference>